<proteinExistence type="predicted"/>
<dbReference type="RefSeq" id="XP_027620639.1">
    <property type="nucleotide sequence ID" value="XM_027764838.1"/>
</dbReference>
<feature type="compositionally biased region" description="Pro residues" evidence="1">
    <location>
        <begin position="112"/>
        <end position="122"/>
    </location>
</feature>
<sequence>MSSRGNNYNAPPSNKYMNDFSKALSYEMHILLEEVGKLRDEQRQLQYEIDELKSIKAKYGGAVEEPAAPEPEPVPAPPAPQGILGDAPAPPAWRTVHKREERRKSKSKPKALPTPEPVPAPSPARAAMNMPRWAQWRPNVGMSPNPRAAPAVTPSPVPSRLGLFGPPSPPPH</sequence>
<gene>
    <name evidence="2" type="ORF">SCP_1700500</name>
</gene>
<organism evidence="2 3">
    <name type="scientific">Sparassis crispa</name>
    <dbReference type="NCBI Taxonomy" id="139825"/>
    <lineage>
        <taxon>Eukaryota</taxon>
        <taxon>Fungi</taxon>
        <taxon>Dikarya</taxon>
        <taxon>Basidiomycota</taxon>
        <taxon>Agaricomycotina</taxon>
        <taxon>Agaricomycetes</taxon>
        <taxon>Polyporales</taxon>
        <taxon>Sparassidaceae</taxon>
        <taxon>Sparassis</taxon>
    </lineage>
</organism>
<feature type="region of interest" description="Disordered" evidence="1">
    <location>
        <begin position="63"/>
        <end position="172"/>
    </location>
</feature>
<feature type="compositionally biased region" description="Low complexity" evidence="1">
    <location>
        <begin position="146"/>
        <end position="160"/>
    </location>
</feature>
<dbReference type="GeneID" id="38786643"/>
<comment type="caution">
    <text evidence="2">The sequence shown here is derived from an EMBL/GenBank/DDBJ whole genome shotgun (WGS) entry which is preliminary data.</text>
</comment>
<name>A0A401H5L3_9APHY</name>
<reference evidence="2 3" key="1">
    <citation type="journal article" date="2018" name="Sci. Rep.">
        <title>Genome sequence of the cauliflower mushroom Sparassis crispa (Hanabiratake) and its association with beneficial usage.</title>
        <authorList>
            <person name="Kiyama R."/>
            <person name="Furutani Y."/>
            <person name="Kawaguchi K."/>
            <person name="Nakanishi T."/>
        </authorList>
    </citation>
    <scope>NUCLEOTIDE SEQUENCE [LARGE SCALE GENOMIC DNA]</scope>
</reference>
<protein>
    <submittedName>
        <fullName evidence="2">Uncharacterized protein</fullName>
    </submittedName>
</protein>
<evidence type="ECO:0000313" key="3">
    <source>
        <dbReference type="Proteomes" id="UP000287166"/>
    </source>
</evidence>
<accession>A0A401H5L3</accession>
<evidence type="ECO:0000313" key="2">
    <source>
        <dbReference type="EMBL" id="GBE89726.1"/>
    </source>
</evidence>
<feature type="compositionally biased region" description="Pro residues" evidence="1">
    <location>
        <begin position="68"/>
        <end position="80"/>
    </location>
</feature>
<dbReference type="AlphaFoldDB" id="A0A401H5L3"/>
<dbReference type="EMBL" id="BFAD01000017">
    <property type="protein sequence ID" value="GBE89726.1"/>
    <property type="molecule type" value="Genomic_DNA"/>
</dbReference>
<keyword evidence="3" id="KW-1185">Reference proteome</keyword>
<dbReference type="STRING" id="139825.A0A401H5L3"/>
<evidence type="ECO:0000256" key="1">
    <source>
        <dbReference type="SAM" id="MobiDB-lite"/>
    </source>
</evidence>
<dbReference type="Proteomes" id="UP000287166">
    <property type="component" value="Unassembled WGS sequence"/>
</dbReference>
<dbReference type="OrthoDB" id="2507336at2759"/>
<dbReference type="InParanoid" id="A0A401H5L3"/>